<evidence type="ECO:0000313" key="2">
    <source>
        <dbReference type="EMBL" id="MBK4715215.1"/>
    </source>
</evidence>
<proteinExistence type="predicted"/>
<name>A0A8K0XWD3_9ENTR</name>
<dbReference type="PROSITE" id="PS51257">
    <property type="entry name" value="PROKAR_LIPOPROTEIN"/>
    <property type="match status" value="1"/>
</dbReference>
<reference evidence="2" key="1">
    <citation type="submission" date="2021-01" db="EMBL/GenBank/DDBJ databases">
        <title>Intestinitalea alba gen. nov., sp. nov., a novel genus of the family Enterobacteriaceae, isolated from the gut of the plastic-eating mealworm Tenebrio molitor L.</title>
        <authorList>
            <person name="Yang Y."/>
        </authorList>
    </citation>
    <scope>NUCLEOTIDE SEQUENCE</scope>
    <source>
        <strain evidence="2">BIT-L3</strain>
    </source>
</reference>
<gene>
    <name evidence="2" type="ORF">JJB97_07715</name>
</gene>
<dbReference type="Proteomes" id="UP000659047">
    <property type="component" value="Unassembled WGS sequence"/>
</dbReference>
<protein>
    <submittedName>
        <fullName evidence="2">YcfL family protein</fullName>
    </submittedName>
</protein>
<dbReference type="EMBL" id="JAEPBH010000016">
    <property type="protein sequence ID" value="MBK4715215.1"/>
    <property type="molecule type" value="Genomic_DNA"/>
</dbReference>
<organism evidence="2 3">
    <name type="scientific">Tenebrionibacter intestinalis</name>
    <dbReference type="NCBI Taxonomy" id="2799638"/>
    <lineage>
        <taxon>Bacteria</taxon>
        <taxon>Pseudomonadati</taxon>
        <taxon>Pseudomonadota</taxon>
        <taxon>Gammaproteobacteria</taxon>
        <taxon>Enterobacterales</taxon>
        <taxon>Enterobacteriaceae</taxon>
        <taxon>Tenebrionibacter/Tenebrionicola group</taxon>
        <taxon>Tenebrionibacter</taxon>
    </lineage>
</organism>
<evidence type="ECO:0000313" key="3">
    <source>
        <dbReference type="Proteomes" id="UP000659047"/>
    </source>
</evidence>
<dbReference type="RefSeq" id="WP_238713447.1">
    <property type="nucleotide sequence ID" value="NZ_JAEPBH010000016.1"/>
</dbReference>
<dbReference type="AlphaFoldDB" id="A0A8K0XWD3"/>
<evidence type="ECO:0000256" key="1">
    <source>
        <dbReference type="SAM" id="SignalP"/>
    </source>
</evidence>
<dbReference type="InterPro" id="IPR038483">
    <property type="entry name" value="YcfL-like_sf"/>
</dbReference>
<dbReference type="Gene3D" id="2.60.40.3230">
    <property type="match status" value="1"/>
</dbReference>
<feature type="signal peptide" evidence="1">
    <location>
        <begin position="1"/>
        <end position="22"/>
    </location>
</feature>
<dbReference type="Pfam" id="PF07233">
    <property type="entry name" value="DUF1425"/>
    <property type="match status" value="1"/>
</dbReference>
<feature type="chain" id="PRO_5035451951" evidence="1">
    <location>
        <begin position="23"/>
        <end position="124"/>
    </location>
</feature>
<accession>A0A8K0XWD3</accession>
<comment type="caution">
    <text evidence="2">The sequence shown here is derived from an EMBL/GenBank/DDBJ whole genome shotgun (WGS) entry which is preliminary data.</text>
</comment>
<sequence>MRLQTPFTVFCALLLAACSAKPVIPVNDRQTLVMEATVLAAGVTADEPRFSSRVIQPIATSRLYNERDSAVKIHYRFYWYDSKGLEMHPLERAREIVIPPRAGVTVASSGNFIGARQVRLSIWL</sequence>
<keyword evidence="3" id="KW-1185">Reference proteome</keyword>
<keyword evidence="1" id="KW-0732">Signal</keyword>
<dbReference type="CDD" id="cd09030">
    <property type="entry name" value="DUF1425"/>
    <property type="match status" value="1"/>
</dbReference>
<dbReference type="InterPro" id="IPR010824">
    <property type="entry name" value="DUF1425"/>
</dbReference>